<feature type="compositionally biased region" description="Basic residues" evidence="2">
    <location>
        <begin position="55"/>
        <end position="65"/>
    </location>
</feature>
<feature type="compositionally biased region" description="Basic and acidic residues" evidence="2">
    <location>
        <begin position="147"/>
        <end position="161"/>
    </location>
</feature>
<name>A0A7L3WLD4_9GRUI</name>
<dbReference type="GO" id="GO:0071888">
    <property type="term" value="P:macrophage apoptotic process"/>
    <property type="evidence" value="ECO:0007669"/>
    <property type="project" value="TreeGrafter"/>
</dbReference>
<evidence type="ECO:0000259" key="3">
    <source>
        <dbReference type="PROSITE" id="PS50003"/>
    </source>
</evidence>
<dbReference type="EMBL" id="VZUJ01081951">
    <property type="protein sequence ID" value="NXV77572.1"/>
    <property type="molecule type" value="Genomic_DNA"/>
</dbReference>
<proteinExistence type="predicted"/>
<gene>
    <name evidence="4" type="primary">Plekho2</name>
    <name evidence="4" type="ORF">ATLROG_R12856</name>
</gene>
<sequence length="475" mass="52040">QVHDIKFQAATSEEKESWIKALNEGISRGKNKVFDEVKVDESLSLDHVTRDRVKMTHSRRPPTRSHLKEAAKSTSDGILRLDLDIVDNGPPNFDSTISESEDVPPQKETPKPPMPPTKPTGTKENQDAESNVPDQEHKKPLSPPLPPDKKLKEGINAREEDSVSPEENVAGSQAPSEENRENLIEVSNRAIAKAPIPLPKSVPDKLKVTWDQPVPEPKPTEDLNLLEDSSKDNLTEIDAADDTKPPVPPKILSEKMLATINSSHGDLEAEVWEDLESGSSKPPVNGITASEVAEPTSPSVESEEGNGRTSAEKEQQSSAEETETSSATETGHESVKATVEKKTSAQSPLVPKIRSSSLGDLLSDSKNPERAPPSQVFPKDSHPCLAKMEEKVANEREKAEKLLQKVLREGLEQAQEGNGPPVTAETLLNEAVEQLRQATQVLQEIKGLGELKKEATQKQKEKQKDLVTLYRRSAP</sequence>
<protein>
    <submittedName>
        <fullName evidence="4">PKHO2 protein</fullName>
    </submittedName>
</protein>
<keyword evidence="1" id="KW-0175">Coiled coil</keyword>
<dbReference type="OrthoDB" id="8860305at2759"/>
<feature type="domain" description="PH" evidence="3">
    <location>
        <begin position="1"/>
        <end position="27"/>
    </location>
</feature>
<comment type="caution">
    <text evidence="4">The sequence shown here is derived from an EMBL/GenBank/DDBJ whole genome shotgun (WGS) entry which is preliminary data.</text>
</comment>
<keyword evidence="5" id="KW-1185">Reference proteome</keyword>
<evidence type="ECO:0000256" key="2">
    <source>
        <dbReference type="SAM" id="MobiDB-lite"/>
    </source>
</evidence>
<feature type="region of interest" description="Disordered" evidence="2">
    <location>
        <begin position="51"/>
        <end position="384"/>
    </location>
</feature>
<reference evidence="4 5" key="1">
    <citation type="submission" date="2019-09" db="EMBL/GenBank/DDBJ databases">
        <title>Bird 10,000 Genomes (B10K) Project - Family phase.</title>
        <authorList>
            <person name="Zhang G."/>
        </authorList>
    </citation>
    <scope>NUCLEOTIDE SEQUENCE [LARGE SCALE GENOMIC DNA]</scope>
    <source>
        <strain evidence="4">OUT-0055</strain>
        <tissue evidence="4">Blood</tissue>
    </source>
</reference>
<feature type="compositionally biased region" description="Basic and acidic residues" evidence="2">
    <location>
        <begin position="330"/>
        <end position="343"/>
    </location>
</feature>
<evidence type="ECO:0000313" key="5">
    <source>
        <dbReference type="Proteomes" id="UP000518911"/>
    </source>
</evidence>
<evidence type="ECO:0000256" key="1">
    <source>
        <dbReference type="SAM" id="Coils"/>
    </source>
</evidence>
<dbReference type="InterPro" id="IPR043448">
    <property type="entry name" value="PKHO1/2"/>
</dbReference>
<evidence type="ECO:0000313" key="4">
    <source>
        <dbReference type="EMBL" id="NXV77572.1"/>
    </source>
</evidence>
<feature type="non-terminal residue" evidence="4">
    <location>
        <position position="1"/>
    </location>
</feature>
<dbReference type="PANTHER" id="PTHR15871">
    <property type="entry name" value="PH DOMAIN-CONTAINING PROTEIN"/>
    <property type="match status" value="1"/>
</dbReference>
<feature type="coiled-coil region" evidence="1">
    <location>
        <begin position="385"/>
        <end position="448"/>
    </location>
</feature>
<dbReference type="PROSITE" id="PS50003">
    <property type="entry name" value="PH_DOMAIN"/>
    <property type="match status" value="1"/>
</dbReference>
<organism evidence="4 5">
    <name type="scientific">Atlantisia rogersi</name>
    <name type="common">Inaccessible Island rail</name>
    <dbReference type="NCBI Taxonomy" id="2478892"/>
    <lineage>
        <taxon>Eukaryota</taxon>
        <taxon>Metazoa</taxon>
        <taxon>Chordata</taxon>
        <taxon>Craniata</taxon>
        <taxon>Vertebrata</taxon>
        <taxon>Euteleostomi</taxon>
        <taxon>Archelosauria</taxon>
        <taxon>Archosauria</taxon>
        <taxon>Dinosauria</taxon>
        <taxon>Saurischia</taxon>
        <taxon>Theropoda</taxon>
        <taxon>Coelurosauria</taxon>
        <taxon>Aves</taxon>
        <taxon>Neognathae</taxon>
        <taxon>Neoaves</taxon>
        <taxon>Gruiformes</taxon>
        <taxon>Rallidae</taxon>
        <taxon>Atlantisia</taxon>
    </lineage>
</organism>
<dbReference type="AlphaFoldDB" id="A0A7L3WLD4"/>
<accession>A0A7L3WLD4</accession>
<feature type="compositionally biased region" description="Low complexity" evidence="2">
    <location>
        <begin position="355"/>
        <end position="365"/>
    </location>
</feature>
<feature type="region of interest" description="Disordered" evidence="2">
    <location>
        <begin position="453"/>
        <end position="475"/>
    </location>
</feature>
<dbReference type="InterPro" id="IPR001849">
    <property type="entry name" value="PH_domain"/>
</dbReference>
<dbReference type="PANTHER" id="PTHR15871:SF2">
    <property type="entry name" value="PLECKSTRIN HOMOLOGY DOMAIN-CONTAINING FAMILY O MEMBER 2"/>
    <property type="match status" value="1"/>
</dbReference>
<feature type="non-terminal residue" evidence="4">
    <location>
        <position position="475"/>
    </location>
</feature>
<feature type="compositionally biased region" description="Basic and acidic residues" evidence="2">
    <location>
        <begin position="453"/>
        <end position="465"/>
    </location>
</feature>
<dbReference type="Proteomes" id="UP000518911">
    <property type="component" value="Unassembled WGS sequence"/>
</dbReference>
<feature type="compositionally biased region" description="Low complexity" evidence="2">
    <location>
        <begin position="316"/>
        <end position="329"/>
    </location>
</feature>